<evidence type="ECO:0000256" key="2">
    <source>
        <dbReference type="SAM" id="Phobius"/>
    </source>
</evidence>
<name>A0ABT0HM15_9BACT</name>
<proteinExistence type="predicted"/>
<feature type="chain" id="PRO_5046348986" description="DUF5683 domain-containing protein" evidence="3">
    <location>
        <begin position="23"/>
        <end position="264"/>
    </location>
</feature>
<dbReference type="RefSeq" id="WP_248477796.1">
    <property type="nucleotide sequence ID" value="NZ_JALPRF010000002.1"/>
</dbReference>
<organism evidence="4 5">
    <name type="scientific">Spirosoma liriopis</name>
    <dbReference type="NCBI Taxonomy" id="2937440"/>
    <lineage>
        <taxon>Bacteria</taxon>
        <taxon>Pseudomonadati</taxon>
        <taxon>Bacteroidota</taxon>
        <taxon>Cytophagia</taxon>
        <taxon>Cytophagales</taxon>
        <taxon>Cytophagaceae</taxon>
        <taxon>Spirosoma</taxon>
    </lineage>
</organism>
<keyword evidence="3" id="KW-0732">Signal</keyword>
<evidence type="ECO:0008006" key="6">
    <source>
        <dbReference type="Google" id="ProtNLM"/>
    </source>
</evidence>
<evidence type="ECO:0000313" key="4">
    <source>
        <dbReference type="EMBL" id="MCK8493216.1"/>
    </source>
</evidence>
<feature type="transmembrane region" description="Helical" evidence="2">
    <location>
        <begin position="161"/>
        <end position="181"/>
    </location>
</feature>
<sequence>MKLIYSLLFSLALFLTSQLGQAQTSINGVRLRTEPTVRKVVIEYELPQVSPDDSIYVELETASGRIIRPISVNGDVGKSIKAGKNKLIAWDVVRDNARIDEEVKVLLRVARLVTVASPASTAAAPSSAKSTPVLEPDRPKPTTDRIAEPGSVVRRKSPLPIIGWVATAGLAGYATVLALGINKDVDEYNSKAYAEDAADLQRFNELRDNVNKKKSTFTIVAGAAVAVAVANVIYTFVAKPKPARTSLLIQSDNRITGVGVRHTF</sequence>
<gene>
    <name evidence="4" type="ORF">M0L20_15220</name>
</gene>
<evidence type="ECO:0000256" key="1">
    <source>
        <dbReference type="SAM" id="MobiDB-lite"/>
    </source>
</evidence>
<keyword evidence="2" id="KW-0472">Membrane</keyword>
<feature type="signal peptide" evidence="3">
    <location>
        <begin position="1"/>
        <end position="22"/>
    </location>
</feature>
<accession>A0ABT0HM15</accession>
<reference evidence="4 5" key="1">
    <citation type="submission" date="2022-04" db="EMBL/GenBank/DDBJ databases">
        <title>Spirosoma sp. strain RP8 genome sequencing and assembly.</title>
        <authorList>
            <person name="Jung Y."/>
        </authorList>
    </citation>
    <scope>NUCLEOTIDE SEQUENCE [LARGE SCALE GENOMIC DNA]</scope>
    <source>
        <strain evidence="4 5">RP8</strain>
    </source>
</reference>
<feature type="region of interest" description="Disordered" evidence="1">
    <location>
        <begin position="121"/>
        <end position="147"/>
    </location>
</feature>
<evidence type="ECO:0000313" key="5">
    <source>
        <dbReference type="Proteomes" id="UP001202180"/>
    </source>
</evidence>
<dbReference type="Proteomes" id="UP001202180">
    <property type="component" value="Unassembled WGS sequence"/>
</dbReference>
<feature type="transmembrane region" description="Helical" evidence="2">
    <location>
        <begin position="217"/>
        <end position="237"/>
    </location>
</feature>
<feature type="compositionally biased region" description="Basic and acidic residues" evidence="1">
    <location>
        <begin position="135"/>
        <end position="147"/>
    </location>
</feature>
<keyword evidence="2" id="KW-1133">Transmembrane helix</keyword>
<dbReference type="EMBL" id="JALPRF010000002">
    <property type="protein sequence ID" value="MCK8493216.1"/>
    <property type="molecule type" value="Genomic_DNA"/>
</dbReference>
<keyword evidence="2" id="KW-0812">Transmembrane</keyword>
<evidence type="ECO:0000256" key="3">
    <source>
        <dbReference type="SAM" id="SignalP"/>
    </source>
</evidence>
<protein>
    <recommendedName>
        <fullName evidence="6">DUF5683 domain-containing protein</fullName>
    </recommendedName>
</protein>
<comment type="caution">
    <text evidence="4">The sequence shown here is derived from an EMBL/GenBank/DDBJ whole genome shotgun (WGS) entry which is preliminary data.</text>
</comment>
<feature type="compositionally biased region" description="Low complexity" evidence="1">
    <location>
        <begin position="121"/>
        <end position="133"/>
    </location>
</feature>
<keyword evidence="5" id="KW-1185">Reference proteome</keyword>